<accession>A0AB35BWP5</accession>
<evidence type="ECO:0000313" key="2">
    <source>
        <dbReference type="EMBL" id="MBS7824104.1"/>
    </source>
</evidence>
<evidence type="ECO:0000256" key="1">
    <source>
        <dbReference type="ARBA" id="ARBA00038308"/>
    </source>
</evidence>
<dbReference type="InterPro" id="IPR011978">
    <property type="entry name" value="YgfB-like"/>
</dbReference>
<gene>
    <name evidence="2" type="ORF">J7561_02655</name>
</gene>
<organism evidence="2 3">
    <name type="scientific">Wohlfahrtiimonas chitiniclastica</name>
    <dbReference type="NCBI Taxonomy" id="400946"/>
    <lineage>
        <taxon>Bacteria</taxon>
        <taxon>Pseudomonadati</taxon>
        <taxon>Pseudomonadota</taxon>
        <taxon>Gammaproteobacteria</taxon>
        <taxon>Cardiobacteriales</taxon>
        <taxon>Ignatzschineriaceae</taxon>
        <taxon>Wohlfahrtiimonas</taxon>
    </lineage>
</organism>
<dbReference type="Pfam" id="PF03695">
    <property type="entry name" value="UPF0149"/>
    <property type="match status" value="1"/>
</dbReference>
<proteinExistence type="inferred from homology"/>
<comment type="similarity">
    <text evidence="1">Belongs to the UPF0149 family.</text>
</comment>
<dbReference type="GO" id="GO:0005829">
    <property type="term" value="C:cytosol"/>
    <property type="evidence" value="ECO:0007669"/>
    <property type="project" value="TreeGrafter"/>
</dbReference>
<dbReference type="SUPFAM" id="SSF101327">
    <property type="entry name" value="YgfB-like"/>
    <property type="match status" value="1"/>
</dbReference>
<dbReference type="PANTHER" id="PTHR37528:SF1">
    <property type="entry name" value="UPF0149 PROTEIN YGFB"/>
    <property type="match status" value="1"/>
</dbReference>
<dbReference type="Gene3D" id="1.20.120.740">
    <property type="entry name" value="YgfB uncharacterised protein family UPF0149, PF03695"/>
    <property type="match status" value="1"/>
</dbReference>
<name>A0AB35BWP5_9GAMM</name>
<sequence length="177" mass="20116">MSANQDVLYKEYQEVLAGLNPSEAQGILIAYICAHPNEAVLLWIKELSRLTNDGIKEGDLLVQLYKETVQSLNDLNFTFTPLLPEDADIYQKIAALQQCGEGLVYGIGMNHLKLEGDAYEFMNDLIEFTHADFEPEDEIDDEATEQDFEEILEFVRMGILLIYHEILQTTEAKKPKA</sequence>
<dbReference type="PANTHER" id="PTHR37528">
    <property type="entry name" value="UPF0149 PROTEIN YGFB"/>
    <property type="match status" value="1"/>
</dbReference>
<evidence type="ECO:0000313" key="3">
    <source>
        <dbReference type="Proteomes" id="UP000680020"/>
    </source>
</evidence>
<dbReference type="InterPro" id="IPR036255">
    <property type="entry name" value="YgfB-like_sf"/>
</dbReference>
<dbReference type="AlphaFoldDB" id="A0AB35BWP5"/>
<dbReference type="EMBL" id="JAGIBU010000001">
    <property type="protein sequence ID" value="MBS7824104.1"/>
    <property type="molecule type" value="Genomic_DNA"/>
</dbReference>
<dbReference type="Proteomes" id="UP000680020">
    <property type="component" value="Unassembled WGS sequence"/>
</dbReference>
<comment type="caution">
    <text evidence="2">The sequence shown here is derived from an EMBL/GenBank/DDBJ whole genome shotgun (WGS) entry which is preliminary data.</text>
</comment>
<protein>
    <submittedName>
        <fullName evidence="2">UPF0149 family protein</fullName>
    </submittedName>
</protein>
<reference evidence="2" key="1">
    <citation type="submission" date="2021-03" db="EMBL/GenBank/DDBJ databases">
        <title>Identification and antibiotic profiling of Wohlfahrtiimonas chitiniclastica, an underestimated human pathogen.</title>
        <authorList>
            <person name="Kopf A."/>
            <person name="Bunk B."/>
            <person name="Coldewey S."/>
            <person name="Gunzer F."/>
            <person name="Riedel T."/>
            <person name="Schroettner P."/>
        </authorList>
    </citation>
    <scope>NUCLEOTIDE SEQUENCE</scope>
    <source>
        <strain evidence="2">DSM 100917</strain>
    </source>
</reference>
<dbReference type="GeneID" id="58262821"/>
<dbReference type="RefSeq" id="WP_008314248.1">
    <property type="nucleotide sequence ID" value="NZ_CP115969.1"/>
</dbReference>